<comment type="caution">
    <text evidence="3">The sequence shown here is derived from an EMBL/GenBank/DDBJ whole genome shotgun (WGS) entry which is preliminary data.</text>
</comment>
<dbReference type="AlphaFoldDB" id="A0A495LUW3"/>
<dbReference type="OrthoDB" id="798298at2"/>
<dbReference type="PANTHER" id="PTHR12526">
    <property type="entry name" value="GLYCOSYLTRANSFERASE"/>
    <property type="match status" value="1"/>
</dbReference>
<dbReference type="Pfam" id="PF13439">
    <property type="entry name" value="Glyco_transf_4"/>
    <property type="match status" value="1"/>
</dbReference>
<feature type="domain" description="Glycosyl transferase family 1" evidence="1">
    <location>
        <begin position="178"/>
        <end position="340"/>
    </location>
</feature>
<evidence type="ECO:0000259" key="2">
    <source>
        <dbReference type="Pfam" id="PF13439"/>
    </source>
</evidence>
<evidence type="ECO:0000313" key="3">
    <source>
        <dbReference type="EMBL" id="RKS17516.1"/>
    </source>
</evidence>
<dbReference type="EMBL" id="RBLC01000008">
    <property type="protein sequence ID" value="RKS17516.1"/>
    <property type="molecule type" value="Genomic_DNA"/>
</dbReference>
<dbReference type="Proteomes" id="UP000277579">
    <property type="component" value="Unassembled WGS sequence"/>
</dbReference>
<dbReference type="GO" id="GO:0016757">
    <property type="term" value="F:glycosyltransferase activity"/>
    <property type="evidence" value="ECO:0007669"/>
    <property type="project" value="InterPro"/>
</dbReference>
<dbReference type="PANTHER" id="PTHR12526:SF630">
    <property type="entry name" value="GLYCOSYLTRANSFERASE"/>
    <property type="match status" value="1"/>
</dbReference>
<dbReference type="Gene3D" id="3.40.50.2000">
    <property type="entry name" value="Glycogen Phosphorylase B"/>
    <property type="match status" value="2"/>
</dbReference>
<evidence type="ECO:0000313" key="4">
    <source>
        <dbReference type="Proteomes" id="UP000277579"/>
    </source>
</evidence>
<reference evidence="3 4" key="1">
    <citation type="submission" date="2018-10" db="EMBL/GenBank/DDBJ databases">
        <title>Genomic Encyclopedia of Archaeal and Bacterial Type Strains, Phase II (KMG-II): from individual species to whole genera.</title>
        <authorList>
            <person name="Goeker M."/>
        </authorList>
    </citation>
    <scope>NUCLEOTIDE SEQUENCE [LARGE SCALE GENOMIC DNA]</scope>
    <source>
        <strain evidence="3 4">DSM 29537</strain>
    </source>
</reference>
<evidence type="ECO:0000259" key="1">
    <source>
        <dbReference type="Pfam" id="PF00534"/>
    </source>
</evidence>
<dbReference type="Pfam" id="PF00534">
    <property type="entry name" value="Glycos_transf_1"/>
    <property type="match status" value="1"/>
</dbReference>
<dbReference type="CDD" id="cd03811">
    <property type="entry name" value="GT4_GT28_WabH-like"/>
    <property type="match status" value="1"/>
</dbReference>
<keyword evidence="4" id="KW-1185">Reference proteome</keyword>
<gene>
    <name evidence="3" type="ORF">CLV94_3403</name>
</gene>
<organism evidence="3 4">
    <name type="scientific">Flavobacterium endophyticum</name>
    <dbReference type="NCBI Taxonomy" id="1540163"/>
    <lineage>
        <taxon>Bacteria</taxon>
        <taxon>Pseudomonadati</taxon>
        <taxon>Bacteroidota</taxon>
        <taxon>Flavobacteriia</taxon>
        <taxon>Flavobacteriales</taxon>
        <taxon>Flavobacteriaceae</taxon>
        <taxon>Flavobacterium</taxon>
    </lineage>
</organism>
<proteinExistence type="predicted"/>
<protein>
    <submittedName>
        <fullName evidence="3">N-acetylgalactosamine-N, N'-diacetylbacillosaminyl-diphospho-undecaprenol 4-alpha-N-acetylgalactosaminyltransferase</fullName>
    </submittedName>
</protein>
<keyword evidence="3" id="KW-0808">Transferase</keyword>
<accession>A0A495LUW3</accession>
<sequence length="364" mass="41779">MHQTKICLIGNNLSNGGADKIHAILSNFFFSKNIDVHNVIITDEITYDFSGKLLNLGKLKDNGNGLLNNLKRFLVLKKYIKQHNFDYIIDVRARNNQLKEFLIAKMIYKVPYVVMIHSYNTDWYFPKNNLIAKTIFSNAYGIVCVSKEIEAKVKGKYGYKNLRTIYNPLEIDKITVLSKENIDLDFEYVLAAGRMVFDNNKQFDKMIKAYAASRLPMKNIKLVLLGNGPQKKYLQELAKSEEVEDKVVFLDFQKNPFKFIKRAKFTLLTSKHEGLPNIITESLACGVPVVSFDCKSGPNELIENGKNGLLVKDQDFEEFVHAMDEMDQNETLLATCKENALESIQRFSVEKIGAEWLEYLKINK</sequence>
<dbReference type="InterPro" id="IPR001296">
    <property type="entry name" value="Glyco_trans_1"/>
</dbReference>
<dbReference type="SUPFAM" id="SSF53756">
    <property type="entry name" value="UDP-Glycosyltransferase/glycogen phosphorylase"/>
    <property type="match status" value="1"/>
</dbReference>
<dbReference type="RefSeq" id="WP_121377672.1">
    <property type="nucleotide sequence ID" value="NZ_RBLC01000008.1"/>
</dbReference>
<feature type="domain" description="Glycosyltransferase subfamily 4-like N-terminal" evidence="2">
    <location>
        <begin position="66"/>
        <end position="172"/>
    </location>
</feature>
<dbReference type="InterPro" id="IPR028098">
    <property type="entry name" value="Glyco_trans_4-like_N"/>
</dbReference>
<name>A0A495LUW3_9FLAO</name>